<dbReference type="GeneID" id="61251231"/>
<reference evidence="2 3" key="1">
    <citation type="journal article" date="2012" name="Mol. Microbiol.">
        <title>The genetic and structural basis of two distinct terminal side branch residues in stewartan and amylovoran exopolysaccharides and their potential role in host adaptation.</title>
        <authorList>
            <person name="Wang X."/>
            <person name="Yang F."/>
            <person name="von Bodman S.B."/>
        </authorList>
    </citation>
    <scope>NUCLEOTIDE SEQUENCE [LARGE SCALE GENOMIC DNA]</scope>
    <source>
        <strain evidence="2 3">DC283</strain>
    </source>
</reference>
<proteinExistence type="predicted"/>
<evidence type="ECO:0000256" key="1">
    <source>
        <dbReference type="SAM" id="Phobius"/>
    </source>
</evidence>
<comment type="caution">
    <text evidence="2">The sequence shown here is derived from an EMBL/GenBank/DDBJ whole genome shotgun (WGS) entry which is preliminary data.</text>
</comment>
<name>H3RD98_PANSE</name>
<dbReference type="AlphaFoldDB" id="H3RD98"/>
<keyword evidence="1" id="KW-0812">Transmembrane</keyword>
<feature type="transmembrane region" description="Helical" evidence="1">
    <location>
        <begin position="6"/>
        <end position="23"/>
    </location>
</feature>
<keyword evidence="1" id="KW-1133">Transmembrane helix</keyword>
<keyword evidence="1" id="KW-0472">Membrane</keyword>
<organism evidence="2 3">
    <name type="scientific">Pantoea stewartii subsp. stewartii DC283</name>
    <dbReference type="NCBI Taxonomy" id="660596"/>
    <lineage>
        <taxon>Bacteria</taxon>
        <taxon>Pseudomonadati</taxon>
        <taxon>Pseudomonadota</taxon>
        <taxon>Gammaproteobacteria</taxon>
        <taxon>Enterobacterales</taxon>
        <taxon>Erwiniaceae</taxon>
        <taxon>Pantoea</taxon>
    </lineage>
</organism>
<evidence type="ECO:0000313" key="3">
    <source>
        <dbReference type="Proteomes" id="UP000005050"/>
    </source>
</evidence>
<sequence>MHAIIMALLLVITLLVGGALYLWRKHGWRNKKHLIVMLIVLAAAVQLVNVNLLMTGQ</sequence>
<dbReference type="RefSeq" id="WP_006119367.1">
    <property type="nucleotide sequence ID" value="NZ_AHIE01000015.1"/>
</dbReference>
<gene>
    <name evidence="2" type="ORF">CKS_2758</name>
</gene>
<dbReference type="PATRIC" id="fig|660596.6.peg.2045"/>
<accession>H3RD98</accession>
<evidence type="ECO:0000313" key="2">
    <source>
        <dbReference type="EMBL" id="EHU00774.1"/>
    </source>
</evidence>
<dbReference type="EMBL" id="AHIE01000015">
    <property type="protein sequence ID" value="EHU00774.1"/>
    <property type="molecule type" value="Genomic_DNA"/>
</dbReference>
<protein>
    <submittedName>
        <fullName evidence="2">Uncharacterized protein</fullName>
    </submittedName>
</protein>
<dbReference type="Proteomes" id="UP000005050">
    <property type="component" value="Unassembled WGS sequence"/>
</dbReference>
<feature type="transmembrane region" description="Helical" evidence="1">
    <location>
        <begin position="35"/>
        <end position="54"/>
    </location>
</feature>